<accession>A0A7W4UL39</accession>
<evidence type="ECO:0000313" key="3">
    <source>
        <dbReference type="EMBL" id="MBB2956393.1"/>
    </source>
</evidence>
<dbReference type="AlphaFoldDB" id="A0A7W4UL39"/>
<keyword evidence="2" id="KW-1133">Transmembrane helix</keyword>
<dbReference type="RefSeq" id="WP_183622849.1">
    <property type="nucleotide sequence ID" value="NZ_JACHWJ010000001.1"/>
</dbReference>
<dbReference type="Proteomes" id="UP000545286">
    <property type="component" value="Unassembled WGS sequence"/>
</dbReference>
<comment type="caution">
    <text evidence="3">The sequence shown here is derived from an EMBL/GenBank/DDBJ whole genome shotgun (WGS) entry which is preliminary data.</text>
</comment>
<keyword evidence="4" id="KW-1185">Reference proteome</keyword>
<evidence type="ECO:0008006" key="5">
    <source>
        <dbReference type="Google" id="ProtNLM"/>
    </source>
</evidence>
<organism evidence="3 4">
    <name type="scientific">Pseudoclavibacter helvolus</name>
    <dbReference type="NCBI Taxonomy" id="255205"/>
    <lineage>
        <taxon>Bacteria</taxon>
        <taxon>Bacillati</taxon>
        <taxon>Actinomycetota</taxon>
        <taxon>Actinomycetes</taxon>
        <taxon>Micrococcales</taxon>
        <taxon>Microbacteriaceae</taxon>
        <taxon>Pseudoclavibacter</taxon>
    </lineage>
</organism>
<feature type="region of interest" description="Disordered" evidence="1">
    <location>
        <begin position="1"/>
        <end position="28"/>
    </location>
</feature>
<evidence type="ECO:0000313" key="4">
    <source>
        <dbReference type="Proteomes" id="UP000545286"/>
    </source>
</evidence>
<dbReference type="EMBL" id="JACHWJ010000001">
    <property type="protein sequence ID" value="MBB2956393.1"/>
    <property type="molecule type" value="Genomic_DNA"/>
</dbReference>
<proteinExistence type="predicted"/>
<reference evidence="3 4" key="1">
    <citation type="submission" date="2020-08" db="EMBL/GenBank/DDBJ databases">
        <title>Sequencing the genomes of 1000 actinobacteria strains.</title>
        <authorList>
            <person name="Klenk H.-P."/>
        </authorList>
    </citation>
    <scope>NUCLEOTIDE SEQUENCE [LARGE SCALE GENOMIC DNA]</scope>
    <source>
        <strain evidence="3 4">DSM 20419</strain>
    </source>
</reference>
<feature type="region of interest" description="Disordered" evidence="1">
    <location>
        <begin position="150"/>
        <end position="187"/>
    </location>
</feature>
<protein>
    <recommendedName>
        <fullName evidence="5">Cell division protein FtsL</fullName>
    </recommendedName>
</protein>
<feature type="transmembrane region" description="Helical" evidence="2">
    <location>
        <begin position="47"/>
        <end position="68"/>
    </location>
</feature>
<sequence length="187" mass="19268">MTAATSILRGSTAPRRQKAAPEKQAQSPRLRLVEAPRIRSLWSFRSVMISLGILAGVFVTQLALSIAISQGAYEVSGLEQSQTELQRAESAALEELSAMSSAQNLAVEATKLGMVPTDSQAFLQVGSASLATDAGSTGTSAPINTGLVTNEITQPAAPAPAPDGVSAQPAAAPEVPSVTELRSPSTR</sequence>
<evidence type="ECO:0000256" key="2">
    <source>
        <dbReference type="SAM" id="Phobius"/>
    </source>
</evidence>
<keyword evidence="2" id="KW-0812">Transmembrane</keyword>
<name>A0A7W4UL39_9MICO</name>
<gene>
    <name evidence="3" type="ORF">FHX72_000505</name>
</gene>
<keyword evidence="2" id="KW-0472">Membrane</keyword>
<evidence type="ECO:0000256" key="1">
    <source>
        <dbReference type="SAM" id="MobiDB-lite"/>
    </source>
</evidence>